<dbReference type="HOGENOM" id="CLU_1270370_0_0_0"/>
<reference evidence="2 3" key="1">
    <citation type="journal article" date="2010" name="Nature">
        <title>Nitrite-driven anaerobic methane oxidation by oxygenic bacteria.</title>
        <authorList>
            <person name="Ettwig K.F."/>
            <person name="Butler M.K."/>
            <person name="Le Paslier D."/>
            <person name="Pelletier E."/>
            <person name="Mangenot S."/>
            <person name="Kuypers M.M.M."/>
            <person name="Schreiber F."/>
            <person name="Dutilh B.E."/>
            <person name="Zedelius J."/>
            <person name="de Beer D."/>
            <person name="Gloerich J."/>
            <person name="Wessels H.J.C.T."/>
            <person name="van Allen T."/>
            <person name="Luesken F."/>
            <person name="Wu M."/>
            <person name="van de Pas-Schoonen K.T."/>
            <person name="Op den Camp H.J.M."/>
            <person name="Janssen-Megens E.M."/>
            <person name="Francoijs K-J."/>
            <person name="Stunnenberg H."/>
            <person name="Weissenbach J."/>
            <person name="Jetten M.S.M."/>
            <person name="Strous M."/>
        </authorList>
    </citation>
    <scope>NUCLEOTIDE SEQUENCE [LARGE SCALE GENOMIC DNA]</scope>
</reference>
<dbReference type="eggNOG" id="COG0607">
    <property type="taxonomic scope" value="Bacteria"/>
</dbReference>
<dbReference type="Gene3D" id="3.40.250.10">
    <property type="entry name" value="Rhodanese-like domain"/>
    <property type="match status" value="2"/>
</dbReference>
<dbReference type="PANTHER" id="PTHR44086">
    <property type="entry name" value="THIOSULFATE SULFURTRANSFERASE RDL2, MITOCHONDRIAL-RELATED"/>
    <property type="match status" value="1"/>
</dbReference>
<proteinExistence type="predicted"/>
<protein>
    <recommendedName>
        <fullName evidence="1">Rhodanese domain-containing protein</fullName>
    </recommendedName>
</protein>
<feature type="domain" description="Rhodanese" evidence="1">
    <location>
        <begin position="17"/>
        <end position="109"/>
    </location>
</feature>
<evidence type="ECO:0000313" key="3">
    <source>
        <dbReference type="Proteomes" id="UP000006898"/>
    </source>
</evidence>
<dbReference type="SUPFAM" id="SSF52821">
    <property type="entry name" value="Rhodanese/Cell cycle control phosphatase"/>
    <property type="match status" value="2"/>
</dbReference>
<dbReference type="AlphaFoldDB" id="D5MMZ7"/>
<feature type="domain" description="Rhodanese" evidence="1">
    <location>
        <begin position="125"/>
        <end position="213"/>
    </location>
</feature>
<evidence type="ECO:0000313" key="2">
    <source>
        <dbReference type="EMBL" id="CBE68097.1"/>
    </source>
</evidence>
<dbReference type="InterPro" id="IPR001763">
    <property type="entry name" value="Rhodanese-like_dom"/>
</dbReference>
<dbReference type="PANTHER" id="PTHR44086:SF10">
    <property type="entry name" value="THIOSULFATE SULFURTRANSFERASE_RHODANESE-LIKE DOMAIN-CONTAINING PROTEIN 3"/>
    <property type="match status" value="1"/>
</dbReference>
<dbReference type="CDD" id="cd00158">
    <property type="entry name" value="RHOD"/>
    <property type="match status" value="2"/>
</dbReference>
<gene>
    <name evidence="2" type="ORF">DAMO_1036</name>
</gene>
<dbReference type="STRING" id="671143.DAMO_1036"/>
<dbReference type="EMBL" id="FP565575">
    <property type="protein sequence ID" value="CBE68097.1"/>
    <property type="molecule type" value="Genomic_DNA"/>
</dbReference>
<dbReference type="GO" id="GO:0004792">
    <property type="term" value="F:thiosulfate-cyanide sulfurtransferase activity"/>
    <property type="evidence" value="ECO:0007669"/>
    <property type="project" value="TreeGrafter"/>
</dbReference>
<dbReference type="Pfam" id="PF00581">
    <property type="entry name" value="Rhodanese"/>
    <property type="match status" value="2"/>
</dbReference>
<dbReference type="SMART" id="SM00450">
    <property type="entry name" value="RHOD"/>
    <property type="match status" value="2"/>
</dbReference>
<dbReference type="InterPro" id="IPR036873">
    <property type="entry name" value="Rhodanese-like_dom_sf"/>
</dbReference>
<evidence type="ECO:0000259" key="1">
    <source>
        <dbReference type="PROSITE" id="PS50206"/>
    </source>
</evidence>
<organism evidence="2 3">
    <name type="scientific">Methylomirabilis oxygeniifera</name>
    <dbReference type="NCBI Taxonomy" id="671143"/>
    <lineage>
        <taxon>Bacteria</taxon>
        <taxon>Candidatus Methylomirabilota</taxon>
        <taxon>Candidatus Methylomirabilia</taxon>
        <taxon>Candidatus Methylomirabilales</taxon>
        <taxon>Candidatus Methylomirabilaceae</taxon>
        <taxon>Candidatus Methylomirabilis</taxon>
    </lineage>
</organism>
<dbReference type="KEGG" id="mox:DAMO_1036"/>
<dbReference type="PROSITE" id="PS50206">
    <property type="entry name" value="RHODANESE_3"/>
    <property type="match status" value="2"/>
</dbReference>
<dbReference type="Proteomes" id="UP000006898">
    <property type="component" value="Chromosome"/>
</dbReference>
<name>D5MMZ7_METO1</name>
<accession>D5MMZ7</accession>
<sequence length="217" mass="23646">MPTEIPILTPHQMKAALETGVLLIDLRPHDAFASGHIPRSVNVAFSRKSLAERIATAIPPGPSTILFSDEATVAEAARDALYGIHRNPLLGIVTTGIATWCAEGLPLATLPPISAAALRQRLHAATEELVLIDVREPFEWEWGHIQESLLIPLGEIWQHAGSLDPHRETVLICAEGLRSSTAASILLHHHFPRVGNVPGGMGHWFDADYPTTRLPKF</sequence>